<keyword evidence="8" id="KW-1185">Reference proteome</keyword>
<accession>A0AA90NS38</accession>
<evidence type="ECO:0000313" key="7">
    <source>
        <dbReference type="EMBL" id="MDP0588277.1"/>
    </source>
</evidence>
<dbReference type="InterPro" id="IPR032831">
    <property type="entry name" value="LptM_cons"/>
</dbReference>
<protein>
    <submittedName>
        <fullName evidence="7">Lipoprotein</fullName>
    </submittedName>
</protein>
<evidence type="ECO:0000256" key="6">
    <source>
        <dbReference type="ARBA" id="ARBA00023288"/>
    </source>
</evidence>
<dbReference type="GO" id="GO:0009279">
    <property type="term" value="C:cell outer membrane"/>
    <property type="evidence" value="ECO:0007669"/>
    <property type="project" value="UniProtKB-SubCell"/>
</dbReference>
<evidence type="ECO:0000256" key="1">
    <source>
        <dbReference type="ARBA" id="ARBA00004459"/>
    </source>
</evidence>
<evidence type="ECO:0000256" key="5">
    <source>
        <dbReference type="ARBA" id="ARBA00023237"/>
    </source>
</evidence>
<name>A0AA90NS38_9GAMM</name>
<evidence type="ECO:0000256" key="3">
    <source>
        <dbReference type="ARBA" id="ARBA00023136"/>
    </source>
</evidence>
<keyword evidence="2" id="KW-0732">Signal</keyword>
<evidence type="ECO:0000313" key="8">
    <source>
        <dbReference type="Proteomes" id="UP001178148"/>
    </source>
</evidence>
<gene>
    <name evidence="7" type="ORF">QS748_03385</name>
</gene>
<organism evidence="7 8">
    <name type="scientific">Candidatus Endonucleibacter bathymodioli</name>
    <dbReference type="NCBI Taxonomy" id="539814"/>
    <lineage>
        <taxon>Bacteria</taxon>
        <taxon>Pseudomonadati</taxon>
        <taxon>Pseudomonadota</taxon>
        <taxon>Gammaproteobacteria</taxon>
        <taxon>Oceanospirillales</taxon>
        <taxon>Endozoicomonadaceae</taxon>
        <taxon>Candidatus Endonucleibacter</taxon>
    </lineage>
</organism>
<dbReference type="NCBIfam" id="NF047847">
    <property type="entry name" value="SS_mature_LptM"/>
    <property type="match status" value="1"/>
</dbReference>
<keyword evidence="4" id="KW-0564">Palmitate</keyword>
<dbReference type="AlphaFoldDB" id="A0AA90NS38"/>
<comment type="caution">
    <text evidence="7">The sequence shown here is derived from an EMBL/GenBank/DDBJ whole genome shotgun (WGS) entry which is preliminary data.</text>
</comment>
<evidence type="ECO:0000256" key="2">
    <source>
        <dbReference type="ARBA" id="ARBA00022729"/>
    </source>
</evidence>
<dbReference type="EMBL" id="JASXSV010000003">
    <property type="protein sequence ID" value="MDP0588277.1"/>
    <property type="molecule type" value="Genomic_DNA"/>
</dbReference>
<dbReference type="PROSITE" id="PS51257">
    <property type="entry name" value="PROKAR_LIPOPROTEIN"/>
    <property type="match status" value="1"/>
</dbReference>
<proteinExistence type="predicted"/>
<comment type="subcellular location">
    <subcellularLocation>
        <location evidence="1">Cell outer membrane</location>
        <topology evidence="1">Lipid-anchor</topology>
    </subcellularLocation>
</comment>
<keyword evidence="6 7" id="KW-0449">Lipoprotein</keyword>
<evidence type="ECO:0000256" key="4">
    <source>
        <dbReference type="ARBA" id="ARBA00023139"/>
    </source>
</evidence>
<sequence length="41" mass="4644">MRILTVLLFFTLGLVGCGQKGDLYIPNYNCKLGSTWYICDL</sequence>
<dbReference type="Pfam" id="PF13627">
    <property type="entry name" value="LptM_cons"/>
    <property type="match status" value="1"/>
</dbReference>
<reference evidence="7 8" key="1">
    <citation type="journal article" date="2023" name="bioRxiv">
        <title>An intranuclear bacterial parasite of deep-sea mussels expresses apoptosis inhibitors acquired from its host.</title>
        <authorList>
            <person name="Gonzalez Porras M.A."/>
            <person name="Assie A."/>
            <person name="Tietjen M."/>
            <person name="Violette M."/>
            <person name="Kleiner M."/>
            <person name="Gruber-Vodicka H."/>
            <person name="Dubilier N."/>
            <person name="Leisch N."/>
        </authorList>
    </citation>
    <scope>NUCLEOTIDE SEQUENCE [LARGE SCALE GENOMIC DNA]</scope>
    <source>
        <strain evidence="7">IAP13</strain>
    </source>
</reference>
<dbReference type="Proteomes" id="UP001178148">
    <property type="component" value="Unassembled WGS sequence"/>
</dbReference>
<keyword evidence="3" id="KW-0472">Membrane</keyword>
<keyword evidence="5" id="KW-0998">Cell outer membrane</keyword>